<reference evidence="3" key="2">
    <citation type="submission" date="2024-04" db="EMBL/GenBank/DDBJ databases">
        <authorList>
            <person name="Chen Y."/>
            <person name="Shah S."/>
            <person name="Dougan E. K."/>
            <person name="Thang M."/>
            <person name="Chan C."/>
        </authorList>
    </citation>
    <scope>NUCLEOTIDE SEQUENCE [LARGE SCALE GENOMIC DNA]</scope>
</reference>
<reference evidence="2" key="1">
    <citation type="submission" date="2022-10" db="EMBL/GenBank/DDBJ databases">
        <authorList>
            <person name="Chen Y."/>
            <person name="Dougan E. K."/>
            <person name="Chan C."/>
            <person name="Rhodes N."/>
            <person name="Thang M."/>
        </authorList>
    </citation>
    <scope>NUCLEOTIDE SEQUENCE</scope>
</reference>
<keyword evidence="4" id="KW-0548">Nucleotidyltransferase</keyword>
<sequence length="182" mass="19923">MDQLGQLPPGFDRSDPFGQKKTTLFAGTFRPQRSKSAKLVAEASLRTPNGLSPKDGGNRSRPDTSRPVTGSDGADAGLDDMWDALSIFSLRDHVSSLLQQPLPTRGEGIKDYAKESSIGPLPVPPPHLSKTPSEVHGNYVYSQQLEAGIRGAQASELWRGFQKNDQTEFNEARVHMGHIMRK</sequence>
<organism evidence="2">
    <name type="scientific">Cladocopium goreaui</name>
    <dbReference type="NCBI Taxonomy" id="2562237"/>
    <lineage>
        <taxon>Eukaryota</taxon>
        <taxon>Sar</taxon>
        <taxon>Alveolata</taxon>
        <taxon>Dinophyceae</taxon>
        <taxon>Suessiales</taxon>
        <taxon>Symbiodiniaceae</taxon>
        <taxon>Cladocopium</taxon>
    </lineage>
</organism>
<protein>
    <submittedName>
        <fullName evidence="4">Reverse transcriptase domain-containing protein</fullName>
    </submittedName>
</protein>
<keyword evidence="4" id="KW-0695">RNA-directed DNA polymerase</keyword>
<name>A0A9P1CD23_9DINO</name>
<dbReference type="EMBL" id="CAMXCT020001427">
    <property type="protein sequence ID" value="CAL1143362.1"/>
    <property type="molecule type" value="Genomic_DNA"/>
</dbReference>
<dbReference type="AlphaFoldDB" id="A0A9P1CD23"/>
<evidence type="ECO:0000313" key="5">
    <source>
        <dbReference type="Proteomes" id="UP001152797"/>
    </source>
</evidence>
<dbReference type="OrthoDB" id="411781at2759"/>
<dbReference type="EMBL" id="CAMXCT030001427">
    <property type="protein sequence ID" value="CAL4777299.1"/>
    <property type="molecule type" value="Genomic_DNA"/>
</dbReference>
<dbReference type="GO" id="GO:0003964">
    <property type="term" value="F:RNA-directed DNA polymerase activity"/>
    <property type="evidence" value="ECO:0007669"/>
    <property type="project" value="UniProtKB-KW"/>
</dbReference>
<evidence type="ECO:0000313" key="3">
    <source>
        <dbReference type="EMBL" id="CAL1143362.1"/>
    </source>
</evidence>
<accession>A0A9P1CD23</accession>
<dbReference type="Proteomes" id="UP001152797">
    <property type="component" value="Unassembled WGS sequence"/>
</dbReference>
<dbReference type="EMBL" id="CAMXCT010001427">
    <property type="protein sequence ID" value="CAI3989987.1"/>
    <property type="molecule type" value="Genomic_DNA"/>
</dbReference>
<evidence type="ECO:0000313" key="4">
    <source>
        <dbReference type="EMBL" id="CAL4777299.1"/>
    </source>
</evidence>
<comment type="caution">
    <text evidence="2">The sequence shown here is derived from an EMBL/GenBank/DDBJ whole genome shotgun (WGS) entry which is preliminary data.</text>
</comment>
<evidence type="ECO:0000313" key="2">
    <source>
        <dbReference type="EMBL" id="CAI3989987.1"/>
    </source>
</evidence>
<evidence type="ECO:0000256" key="1">
    <source>
        <dbReference type="SAM" id="MobiDB-lite"/>
    </source>
</evidence>
<gene>
    <name evidence="2" type="ORF">C1SCF055_LOCUS17011</name>
</gene>
<feature type="region of interest" description="Disordered" evidence="1">
    <location>
        <begin position="1"/>
        <end position="75"/>
    </location>
</feature>
<keyword evidence="5" id="KW-1185">Reference proteome</keyword>
<keyword evidence="4" id="KW-0808">Transferase</keyword>
<proteinExistence type="predicted"/>